<dbReference type="AlphaFoldDB" id="A0A0U1P3S5"/>
<sequence>MFEESNLITFRFTQLKDLDFVCTLESEKENAQFIIPWSVEKHKAALDDKDFLHLIIESKIDNRKVGFIILSGILNPHNSIEFLRITMDEKGKGFGKEAFRLIKDWAFYRHNANRLWLDVKVNNQRAITLYRNQGFVMEGTLRECIKNGDVYESLHIMSILKDELLGKKNSYSVRN</sequence>
<keyword evidence="2" id="KW-0808">Transferase</keyword>
<evidence type="ECO:0000313" key="3">
    <source>
        <dbReference type="Proteomes" id="UP000199087"/>
    </source>
</evidence>
<accession>A0A0U1P3S5</accession>
<dbReference type="SUPFAM" id="SSF55729">
    <property type="entry name" value="Acyl-CoA N-acyltransferases (Nat)"/>
    <property type="match status" value="1"/>
</dbReference>
<reference evidence="3" key="1">
    <citation type="submission" date="2015-05" db="EMBL/GenBank/DDBJ databases">
        <authorList>
            <person name="Urmite Genomes"/>
        </authorList>
    </citation>
    <scope>NUCLEOTIDE SEQUENCE [LARGE SCALE GENOMIC DNA]</scope>
    <source>
        <strain evidence="3">LF1</strain>
    </source>
</reference>
<dbReference type="EMBL" id="CVRB01000006">
    <property type="protein sequence ID" value="CRK84866.1"/>
    <property type="molecule type" value="Genomic_DNA"/>
</dbReference>
<protein>
    <submittedName>
        <fullName evidence="2">Acetyltransferase</fullName>
    </submittedName>
</protein>
<evidence type="ECO:0000313" key="2">
    <source>
        <dbReference type="EMBL" id="CRK84866.1"/>
    </source>
</evidence>
<dbReference type="InterPro" id="IPR000182">
    <property type="entry name" value="GNAT_dom"/>
</dbReference>
<dbReference type="PANTHER" id="PTHR43415">
    <property type="entry name" value="SPERMIDINE N(1)-ACETYLTRANSFERASE"/>
    <property type="match status" value="1"/>
</dbReference>
<dbReference type="RefSeq" id="WP_245640546.1">
    <property type="nucleotide sequence ID" value="NZ_CVRB01000006.1"/>
</dbReference>
<evidence type="ECO:0000259" key="1">
    <source>
        <dbReference type="PROSITE" id="PS51186"/>
    </source>
</evidence>
<dbReference type="GO" id="GO:0016747">
    <property type="term" value="F:acyltransferase activity, transferring groups other than amino-acyl groups"/>
    <property type="evidence" value="ECO:0007669"/>
    <property type="project" value="InterPro"/>
</dbReference>
<dbReference type="CDD" id="cd04301">
    <property type="entry name" value="NAT_SF"/>
    <property type="match status" value="1"/>
</dbReference>
<feature type="domain" description="N-acetyltransferase" evidence="1">
    <location>
        <begin position="8"/>
        <end position="157"/>
    </location>
</feature>
<gene>
    <name evidence="2" type="ORF">BN000_04919</name>
</gene>
<dbReference type="PROSITE" id="PS51186">
    <property type="entry name" value="GNAT"/>
    <property type="match status" value="1"/>
</dbReference>
<keyword evidence="3" id="KW-1185">Reference proteome</keyword>
<dbReference type="STRING" id="1499688.BN000_04919"/>
<dbReference type="Gene3D" id="3.40.630.30">
    <property type="match status" value="1"/>
</dbReference>
<proteinExistence type="predicted"/>
<name>A0A0U1P3S5_9BACI</name>
<dbReference type="Proteomes" id="UP000199087">
    <property type="component" value="Unassembled WGS sequence"/>
</dbReference>
<dbReference type="InterPro" id="IPR016181">
    <property type="entry name" value="Acyl_CoA_acyltransferase"/>
</dbReference>
<organism evidence="2 3">
    <name type="scientific">Neobacillus massiliamazoniensis</name>
    <dbReference type="NCBI Taxonomy" id="1499688"/>
    <lineage>
        <taxon>Bacteria</taxon>
        <taxon>Bacillati</taxon>
        <taxon>Bacillota</taxon>
        <taxon>Bacilli</taxon>
        <taxon>Bacillales</taxon>
        <taxon>Bacillaceae</taxon>
        <taxon>Neobacillus</taxon>
    </lineage>
</organism>
<dbReference type="PANTHER" id="PTHR43415:SF3">
    <property type="entry name" value="GNAT-FAMILY ACETYLTRANSFERASE"/>
    <property type="match status" value="1"/>
</dbReference>
<dbReference type="Pfam" id="PF00583">
    <property type="entry name" value="Acetyltransf_1"/>
    <property type="match status" value="1"/>
</dbReference>